<dbReference type="Proteomes" id="UP000076858">
    <property type="component" value="Unassembled WGS sequence"/>
</dbReference>
<dbReference type="EMBL" id="LRGB01002384">
    <property type="protein sequence ID" value="KZS07849.1"/>
    <property type="molecule type" value="Genomic_DNA"/>
</dbReference>
<keyword evidence="2" id="KW-1185">Reference proteome</keyword>
<comment type="caution">
    <text evidence="1">The sequence shown here is derived from an EMBL/GenBank/DDBJ whole genome shotgun (WGS) entry which is preliminary data.</text>
</comment>
<organism evidence="1 2">
    <name type="scientific">Daphnia magna</name>
    <dbReference type="NCBI Taxonomy" id="35525"/>
    <lineage>
        <taxon>Eukaryota</taxon>
        <taxon>Metazoa</taxon>
        <taxon>Ecdysozoa</taxon>
        <taxon>Arthropoda</taxon>
        <taxon>Crustacea</taxon>
        <taxon>Branchiopoda</taxon>
        <taxon>Diplostraca</taxon>
        <taxon>Cladocera</taxon>
        <taxon>Anomopoda</taxon>
        <taxon>Daphniidae</taxon>
        <taxon>Daphnia</taxon>
    </lineage>
</organism>
<proteinExistence type="predicted"/>
<reference evidence="1 2" key="1">
    <citation type="submission" date="2016-03" db="EMBL/GenBank/DDBJ databases">
        <title>EvidentialGene: Evidence-directed Construction of Genes on Genomes.</title>
        <authorList>
            <person name="Gilbert D.G."/>
            <person name="Choi J.-H."/>
            <person name="Mockaitis K."/>
            <person name="Colbourne J."/>
            <person name="Pfrender M."/>
        </authorList>
    </citation>
    <scope>NUCLEOTIDE SEQUENCE [LARGE SCALE GENOMIC DNA]</scope>
    <source>
        <strain evidence="1 2">Xinb3</strain>
        <tissue evidence="1">Complete organism</tissue>
    </source>
</reference>
<gene>
    <name evidence="1" type="ORF">APZ42_028224</name>
</gene>
<name>A0A164QL03_9CRUS</name>
<evidence type="ECO:0000313" key="1">
    <source>
        <dbReference type="EMBL" id="KZS07849.1"/>
    </source>
</evidence>
<sequence length="56" mass="6271">MEAAVSKIGYSSGSFRPSFCLFSTSTCLKHQNSGVLNFSFSRDKKNNSGIFKRCLW</sequence>
<protein>
    <submittedName>
        <fullName evidence="1">Uncharacterized protein</fullName>
    </submittedName>
</protein>
<evidence type="ECO:0000313" key="2">
    <source>
        <dbReference type="Proteomes" id="UP000076858"/>
    </source>
</evidence>
<dbReference type="AlphaFoldDB" id="A0A164QL03"/>
<accession>A0A164QL03</accession>